<evidence type="ECO:0000313" key="2">
    <source>
        <dbReference type="Proteomes" id="UP000717752"/>
    </source>
</evidence>
<dbReference type="EMBL" id="JAEUAK010000004">
    <property type="protein sequence ID" value="MBW9053448.1"/>
    <property type="molecule type" value="Genomic_DNA"/>
</dbReference>
<name>A0ABS7GU13_9HYPH</name>
<dbReference type="Proteomes" id="UP000717752">
    <property type="component" value="Unassembled WGS sequence"/>
</dbReference>
<gene>
    <name evidence="1" type="ORF">JNB85_13620</name>
</gene>
<reference evidence="1 2" key="1">
    <citation type="journal article" date="2021" name="MBio">
        <title>Poor Competitiveness of Bradyrhizobium in Pigeon Pea Root Colonization in Indian Soils.</title>
        <authorList>
            <person name="Chalasani D."/>
            <person name="Basu A."/>
            <person name="Pullabhotla S.V.S.R.N."/>
            <person name="Jorrin B."/>
            <person name="Neal A.L."/>
            <person name="Poole P.S."/>
            <person name="Podile A.R."/>
            <person name="Tkacz A."/>
        </authorList>
    </citation>
    <scope>NUCLEOTIDE SEQUENCE [LARGE SCALE GENOMIC DNA]</scope>
    <source>
        <strain evidence="1 2">HU56</strain>
    </source>
</reference>
<dbReference type="RefSeq" id="WP_220334810.1">
    <property type="nucleotide sequence ID" value="NZ_JAEUAK010000004.1"/>
</dbReference>
<proteinExistence type="predicted"/>
<comment type="caution">
    <text evidence="1">The sequence shown here is derived from an EMBL/GenBank/DDBJ whole genome shotgun (WGS) entry which is preliminary data.</text>
</comment>
<protein>
    <submittedName>
        <fullName evidence="1">Uncharacterized protein</fullName>
    </submittedName>
</protein>
<organism evidence="1 2">
    <name type="scientific">Rhizobium mesosinicum</name>
    <dbReference type="NCBI Taxonomy" id="335017"/>
    <lineage>
        <taxon>Bacteria</taxon>
        <taxon>Pseudomonadati</taxon>
        <taxon>Pseudomonadota</taxon>
        <taxon>Alphaproteobacteria</taxon>
        <taxon>Hyphomicrobiales</taxon>
        <taxon>Rhizobiaceae</taxon>
        <taxon>Rhizobium/Agrobacterium group</taxon>
        <taxon>Rhizobium</taxon>
    </lineage>
</organism>
<sequence>MVEVTLTDGTKMQIEGERVVRIRRTGPIESPHGVTRIDWKIVSYVMEEPGEVADLVRDELSNPATLAKLDTPGLGPVWFSGPKSQGPIPVPKEWQTDGVVSSLYIGNSLQYVGNSPEVVYDVLEKAGGDLVPIKSHKTHFWDAEV</sequence>
<accession>A0ABS7GU13</accession>
<keyword evidence="2" id="KW-1185">Reference proteome</keyword>
<evidence type="ECO:0000313" key="1">
    <source>
        <dbReference type="EMBL" id="MBW9053448.1"/>
    </source>
</evidence>